<protein>
    <submittedName>
        <fullName evidence="2">Uncharacterized protein</fullName>
    </submittedName>
</protein>
<name>A0AAW2J368_9LAMI</name>
<sequence length="113" mass="12715">MSTPRGRTWGRTLPWEVGGLFTRWGGISPLRATCSWGVLSKSSQSLVGIVTTTVKMYSLKRYATDNIGVWDDVIEMKVEDIALFHGNQPGNRDECSNVIDNNNTRAEKRQRNN</sequence>
<feature type="region of interest" description="Disordered" evidence="1">
    <location>
        <begin position="92"/>
        <end position="113"/>
    </location>
</feature>
<proteinExistence type="predicted"/>
<dbReference type="AlphaFoldDB" id="A0AAW2J368"/>
<accession>A0AAW2J368</accession>
<evidence type="ECO:0000313" key="2">
    <source>
        <dbReference type="EMBL" id="KAL0288679.1"/>
    </source>
</evidence>
<dbReference type="EMBL" id="JACGWK010001434">
    <property type="protein sequence ID" value="KAL0288679.1"/>
    <property type="molecule type" value="Genomic_DNA"/>
</dbReference>
<evidence type="ECO:0000256" key="1">
    <source>
        <dbReference type="SAM" id="MobiDB-lite"/>
    </source>
</evidence>
<reference evidence="2" key="1">
    <citation type="submission" date="2020-06" db="EMBL/GenBank/DDBJ databases">
        <authorList>
            <person name="Li T."/>
            <person name="Hu X."/>
            <person name="Zhang T."/>
            <person name="Song X."/>
            <person name="Zhang H."/>
            <person name="Dai N."/>
            <person name="Sheng W."/>
            <person name="Hou X."/>
            <person name="Wei L."/>
        </authorList>
    </citation>
    <scope>NUCLEOTIDE SEQUENCE</scope>
    <source>
        <strain evidence="2">G01</strain>
        <tissue evidence="2">Leaf</tissue>
    </source>
</reference>
<reference evidence="2" key="2">
    <citation type="journal article" date="2024" name="Plant">
        <title>Genomic evolution and insights into agronomic trait innovations of Sesamum species.</title>
        <authorList>
            <person name="Miao H."/>
            <person name="Wang L."/>
            <person name="Qu L."/>
            <person name="Liu H."/>
            <person name="Sun Y."/>
            <person name="Le M."/>
            <person name="Wang Q."/>
            <person name="Wei S."/>
            <person name="Zheng Y."/>
            <person name="Lin W."/>
            <person name="Duan Y."/>
            <person name="Cao H."/>
            <person name="Xiong S."/>
            <person name="Wang X."/>
            <person name="Wei L."/>
            <person name="Li C."/>
            <person name="Ma Q."/>
            <person name="Ju M."/>
            <person name="Zhao R."/>
            <person name="Li G."/>
            <person name="Mu C."/>
            <person name="Tian Q."/>
            <person name="Mei H."/>
            <person name="Zhang T."/>
            <person name="Gao T."/>
            <person name="Zhang H."/>
        </authorList>
    </citation>
    <scope>NUCLEOTIDE SEQUENCE</scope>
    <source>
        <strain evidence="2">G01</strain>
    </source>
</reference>
<comment type="caution">
    <text evidence="2">The sequence shown here is derived from an EMBL/GenBank/DDBJ whole genome shotgun (WGS) entry which is preliminary data.</text>
</comment>
<organism evidence="2">
    <name type="scientific">Sesamum angustifolium</name>
    <dbReference type="NCBI Taxonomy" id="2727405"/>
    <lineage>
        <taxon>Eukaryota</taxon>
        <taxon>Viridiplantae</taxon>
        <taxon>Streptophyta</taxon>
        <taxon>Embryophyta</taxon>
        <taxon>Tracheophyta</taxon>
        <taxon>Spermatophyta</taxon>
        <taxon>Magnoliopsida</taxon>
        <taxon>eudicotyledons</taxon>
        <taxon>Gunneridae</taxon>
        <taxon>Pentapetalae</taxon>
        <taxon>asterids</taxon>
        <taxon>lamiids</taxon>
        <taxon>Lamiales</taxon>
        <taxon>Pedaliaceae</taxon>
        <taxon>Sesamum</taxon>
    </lineage>
</organism>
<gene>
    <name evidence="2" type="ORF">Sangu_2646500</name>
</gene>